<dbReference type="Proteomes" id="UP000009232">
    <property type="component" value="Chromosome"/>
</dbReference>
<dbReference type="AlphaFoldDB" id="F6DB64"/>
<dbReference type="RefSeq" id="WP_013834593.1">
    <property type="nucleotide sequence ID" value="NC_015581.1"/>
</dbReference>
<protein>
    <submittedName>
        <fullName evidence="2">Uncharacterized protein</fullName>
    </submittedName>
</protein>
<dbReference type="eggNOG" id="ENOG503000T">
    <property type="taxonomic scope" value="Bacteria"/>
</dbReference>
<dbReference type="EMBL" id="CP002776">
    <property type="protein sequence ID" value="AEG30804.1"/>
    <property type="molecule type" value="Genomic_DNA"/>
</dbReference>
<evidence type="ECO:0000256" key="1">
    <source>
        <dbReference type="SAM" id="SignalP"/>
    </source>
</evidence>
<dbReference type="InterPro" id="IPR036610">
    <property type="entry name" value="PEBP-like_sf"/>
</dbReference>
<dbReference type="STRING" id="717773.Thicy_0028"/>
<sequence length="172" mass="18789">MKAIKTGLLALSLGVTTSLSAQAFTVELGDPTWDGQKIPAGMQCQKFGGEGPRSPALMLSDIPADTNLIMFEYSDRSFEPMDNGGHGRFGYALNEPGDNIWVEHVPGHSFELPKGFFLIEPHRNPSWDIAGAYMPPCSGGRNNEYYVTVTAVKFDGVSMEKLATKVLELGRY</sequence>
<dbReference type="HOGENOM" id="CLU_1554587_0_0_6"/>
<proteinExistence type="predicted"/>
<dbReference type="OrthoDB" id="5365502at2"/>
<reference evidence="2 3" key="1">
    <citation type="submission" date="2011-05" db="EMBL/GenBank/DDBJ databases">
        <title>Complete sequence of Thioalkalimicrobium cyclicum ALM1.</title>
        <authorList>
            <consortium name="US DOE Joint Genome Institute"/>
            <person name="Lucas S."/>
            <person name="Han J."/>
            <person name="Lapidus A."/>
            <person name="Cheng J.-F."/>
            <person name="Goodwin L."/>
            <person name="Pitluck S."/>
            <person name="Peters L."/>
            <person name="Mikhailova N."/>
            <person name="Davenport K."/>
            <person name="Han C."/>
            <person name="Tapia R."/>
            <person name="Land M."/>
            <person name="Hauser L."/>
            <person name="Kyrpides N."/>
            <person name="Ivanova N."/>
            <person name="Pagani I."/>
            <person name="Kappler U."/>
            <person name="Woyke T."/>
        </authorList>
    </citation>
    <scope>NUCLEOTIDE SEQUENCE [LARGE SCALE GENOMIC DNA]</scope>
    <source>
        <strain evidence="3">DSM 14477 / JCM 11371 / ALM1</strain>
    </source>
</reference>
<evidence type="ECO:0000313" key="2">
    <source>
        <dbReference type="EMBL" id="AEG30804.1"/>
    </source>
</evidence>
<accession>F6DB64</accession>
<gene>
    <name evidence="2" type="ordered locus">Thicy_0028</name>
</gene>
<feature type="chain" id="PRO_5003338641" evidence="1">
    <location>
        <begin position="24"/>
        <end position="172"/>
    </location>
</feature>
<name>F6DB64_THICA</name>
<keyword evidence="3" id="KW-1185">Reference proteome</keyword>
<evidence type="ECO:0000313" key="3">
    <source>
        <dbReference type="Proteomes" id="UP000009232"/>
    </source>
</evidence>
<organism evidence="2 3">
    <name type="scientific">Thiomicrospira cyclica (strain DSM 14477 / JCM 11371 / ALM1)</name>
    <name type="common">Thioalkalimicrobium cyclicum</name>
    <dbReference type="NCBI Taxonomy" id="717773"/>
    <lineage>
        <taxon>Bacteria</taxon>
        <taxon>Pseudomonadati</taxon>
        <taxon>Pseudomonadota</taxon>
        <taxon>Gammaproteobacteria</taxon>
        <taxon>Thiotrichales</taxon>
        <taxon>Piscirickettsiaceae</taxon>
        <taxon>Thiomicrospira</taxon>
    </lineage>
</organism>
<keyword evidence="1" id="KW-0732">Signal</keyword>
<feature type="signal peptide" evidence="1">
    <location>
        <begin position="1"/>
        <end position="23"/>
    </location>
</feature>
<dbReference type="KEGG" id="tcy:Thicy_0028"/>
<dbReference type="Gene3D" id="3.90.280.10">
    <property type="entry name" value="PEBP-like"/>
    <property type="match status" value="1"/>
</dbReference>